<evidence type="ECO:0000256" key="4">
    <source>
        <dbReference type="SAM" id="MobiDB-lite"/>
    </source>
</evidence>
<reference evidence="5 6" key="1">
    <citation type="submission" date="2018-09" db="EMBL/GenBank/DDBJ databases">
        <title>Cohnella cavernae sp. nov., isolated from a karst cave.</title>
        <authorList>
            <person name="Zhu H."/>
        </authorList>
    </citation>
    <scope>NUCLEOTIDE SEQUENCE [LARGE SCALE GENOMIC DNA]</scope>
    <source>
        <strain evidence="5 6">K2E09-144</strain>
    </source>
</reference>
<dbReference type="EMBL" id="QXJM01000030">
    <property type="protein sequence ID" value="RIE03825.1"/>
    <property type="molecule type" value="Genomic_DNA"/>
</dbReference>
<dbReference type="UniPathway" id="UPA00124"/>
<keyword evidence="6" id="KW-1185">Reference proteome</keyword>
<comment type="subunit">
    <text evidence="3">Homodimer.</text>
</comment>
<evidence type="ECO:0000256" key="1">
    <source>
        <dbReference type="PIRSR" id="PIRSR600888-1"/>
    </source>
</evidence>
<gene>
    <name evidence="5" type="primary">rfbC</name>
    <name evidence="5" type="ORF">D3H35_09740</name>
</gene>
<organism evidence="5 6">
    <name type="scientific">Cohnella faecalis</name>
    <dbReference type="NCBI Taxonomy" id="2315694"/>
    <lineage>
        <taxon>Bacteria</taxon>
        <taxon>Bacillati</taxon>
        <taxon>Bacillota</taxon>
        <taxon>Bacilli</taxon>
        <taxon>Bacillales</taxon>
        <taxon>Paenibacillaceae</taxon>
        <taxon>Cohnella</taxon>
    </lineage>
</organism>
<dbReference type="PANTHER" id="PTHR21047:SF2">
    <property type="entry name" value="THYMIDINE DIPHOSPHO-4-KETO-RHAMNOSE 3,5-EPIMERASE"/>
    <property type="match status" value="1"/>
</dbReference>
<dbReference type="GO" id="GO:0019305">
    <property type="term" value="P:dTDP-rhamnose biosynthetic process"/>
    <property type="evidence" value="ECO:0007669"/>
    <property type="project" value="UniProtKB-UniRule"/>
</dbReference>
<proteinExistence type="inferred from homology"/>
<dbReference type="PANTHER" id="PTHR21047">
    <property type="entry name" value="DTDP-6-DEOXY-D-GLUCOSE-3,5 EPIMERASE"/>
    <property type="match status" value="1"/>
</dbReference>
<dbReference type="EC" id="5.1.3.13" evidence="3"/>
<feature type="active site" description="Proton acceptor" evidence="1">
    <location>
        <position position="62"/>
    </location>
</feature>
<dbReference type="InterPro" id="IPR014710">
    <property type="entry name" value="RmlC-like_jellyroll"/>
</dbReference>
<feature type="region of interest" description="Disordered" evidence="4">
    <location>
        <begin position="164"/>
        <end position="192"/>
    </location>
</feature>
<dbReference type="CDD" id="cd00438">
    <property type="entry name" value="cupin_RmlC"/>
    <property type="match status" value="1"/>
</dbReference>
<accession>A0A398CMX7</accession>
<dbReference type="GO" id="GO:0008830">
    <property type="term" value="F:dTDP-4-dehydrorhamnose 3,5-epimerase activity"/>
    <property type="evidence" value="ECO:0007669"/>
    <property type="project" value="UniProtKB-UniRule"/>
</dbReference>
<dbReference type="SUPFAM" id="SSF51182">
    <property type="entry name" value="RmlC-like cupins"/>
    <property type="match status" value="1"/>
</dbReference>
<feature type="site" description="Participates in a stacking interaction with the thymidine ring of dTDP-4-oxo-6-deoxyglucose" evidence="2">
    <location>
        <position position="138"/>
    </location>
</feature>
<comment type="caution">
    <text evidence="5">The sequence shown here is derived from an EMBL/GenBank/DDBJ whole genome shotgun (WGS) entry which is preliminary data.</text>
</comment>
<keyword evidence="3 5" id="KW-0413">Isomerase</keyword>
<dbReference type="GO" id="GO:0005829">
    <property type="term" value="C:cytosol"/>
    <property type="evidence" value="ECO:0007669"/>
    <property type="project" value="TreeGrafter"/>
</dbReference>
<evidence type="ECO:0000313" key="5">
    <source>
        <dbReference type="EMBL" id="RIE03825.1"/>
    </source>
</evidence>
<dbReference type="Proteomes" id="UP000266340">
    <property type="component" value="Unassembled WGS sequence"/>
</dbReference>
<sequence length="192" mass="21344">MKLITTELDGVWIIEPQVHVDNRGFFMESYNDAFVRGLGIPSAFVQDNHSLSKEAGTLRGLHFQSAPRAQTKLVRAASGAIYDVAVDIRPRSATFGRWVGVILSADNRRQLLIPQGFAHGFCTLVPNTEVLYKVDDYYSREHDGGVAWDDPDLGIPWPFAQPVLSEKDGRHPRLRDLSPNANTEADKEADAV</sequence>
<dbReference type="OrthoDB" id="9800680at2"/>
<protein>
    <recommendedName>
        <fullName evidence="3">dTDP-4-dehydrorhamnose 3,5-epimerase</fullName>
        <ecNumber evidence="3">5.1.3.13</ecNumber>
    </recommendedName>
    <alternativeName>
        <fullName evidence="3">Thymidine diphospho-4-keto-rhamnose 3,5-epimerase</fullName>
    </alternativeName>
</protein>
<comment type="catalytic activity">
    <reaction evidence="3">
        <text>dTDP-4-dehydro-6-deoxy-alpha-D-glucose = dTDP-4-dehydro-beta-L-rhamnose</text>
        <dbReference type="Rhea" id="RHEA:16969"/>
        <dbReference type="ChEBI" id="CHEBI:57649"/>
        <dbReference type="ChEBI" id="CHEBI:62830"/>
        <dbReference type="EC" id="5.1.3.13"/>
    </reaction>
</comment>
<dbReference type="AlphaFoldDB" id="A0A398CMX7"/>
<comment type="similarity">
    <text evidence="3">Belongs to the dTDP-4-dehydrorhamnose 3,5-epimerase family.</text>
</comment>
<evidence type="ECO:0000313" key="6">
    <source>
        <dbReference type="Proteomes" id="UP000266340"/>
    </source>
</evidence>
<dbReference type="NCBIfam" id="TIGR01221">
    <property type="entry name" value="rmlC"/>
    <property type="match status" value="1"/>
</dbReference>
<comment type="pathway">
    <text evidence="3">Carbohydrate biosynthesis; dTDP-L-rhamnose biosynthesis.</text>
</comment>
<dbReference type="RefSeq" id="WP_119148897.1">
    <property type="nucleotide sequence ID" value="NZ_JBHSOV010000021.1"/>
</dbReference>
<comment type="function">
    <text evidence="3">Catalyzes the epimerization of the C3' and C5'positions of dTDP-6-deoxy-D-xylo-4-hexulose, forming dTDP-6-deoxy-L-lyxo-4-hexulose.</text>
</comment>
<evidence type="ECO:0000256" key="3">
    <source>
        <dbReference type="RuleBase" id="RU364069"/>
    </source>
</evidence>
<dbReference type="InterPro" id="IPR011051">
    <property type="entry name" value="RmlC_Cupin_sf"/>
</dbReference>
<feature type="compositionally biased region" description="Basic and acidic residues" evidence="4">
    <location>
        <begin position="165"/>
        <end position="176"/>
    </location>
</feature>
<dbReference type="InterPro" id="IPR000888">
    <property type="entry name" value="RmlC-like"/>
</dbReference>
<dbReference type="Gene3D" id="2.60.120.10">
    <property type="entry name" value="Jelly Rolls"/>
    <property type="match status" value="1"/>
</dbReference>
<dbReference type="GO" id="GO:0000271">
    <property type="term" value="P:polysaccharide biosynthetic process"/>
    <property type="evidence" value="ECO:0007669"/>
    <property type="project" value="TreeGrafter"/>
</dbReference>
<dbReference type="Pfam" id="PF00908">
    <property type="entry name" value="dTDP_sugar_isom"/>
    <property type="match status" value="1"/>
</dbReference>
<evidence type="ECO:0000256" key="2">
    <source>
        <dbReference type="PIRSR" id="PIRSR600888-3"/>
    </source>
</evidence>
<name>A0A398CMX7_9BACL</name>
<feature type="active site" description="Proton donor" evidence="1">
    <location>
        <position position="132"/>
    </location>
</feature>